<dbReference type="InterPro" id="IPR017853">
    <property type="entry name" value="GH"/>
</dbReference>
<reference evidence="6 7" key="1">
    <citation type="submission" date="2018-05" db="EMBL/GenBank/DDBJ databases">
        <title>The Hungate 1000. A catalogue of reference genomes from the rumen microbiome.</title>
        <authorList>
            <person name="Kelly W."/>
        </authorList>
    </citation>
    <scope>NUCLEOTIDE SEQUENCE [LARGE SCALE GENOMIC DNA]</scope>
    <source>
        <strain evidence="6 7">SAb67</strain>
    </source>
</reference>
<dbReference type="AlphaFoldDB" id="A0A315YL27"/>
<evidence type="ECO:0000256" key="2">
    <source>
        <dbReference type="ARBA" id="ARBA00022801"/>
    </source>
</evidence>
<dbReference type="Gene3D" id="2.60.40.10">
    <property type="entry name" value="Immunoglobulins"/>
    <property type="match status" value="1"/>
</dbReference>
<dbReference type="SMART" id="SM01217">
    <property type="entry name" value="Fn3_like"/>
    <property type="match status" value="1"/>
</dbReference>
<dbReference type="InterPro" id="IPR036962">
    <property type="entry name" value="Glyco_hydro_3_N_sf"/>
</dbReference>
<dbReference type="Proteomes" id="UP000245720">
    <property type="component" value="Unassembled WGS sequence"/>
</dbReference>
<keyword evidence="3" id="KW-0119">Carbohydrate metabolism</keyword>
<evidence type="ECO:0000256" key="3">
    <source>
        <dbReference type="ARBA" id="ARBA00023277"/>
    </source>
</evidence>
<protein>
    <submittedName>
        <fullName evidence="6">Beta-glucosidase</fullName>
    </submittedName>
</protein>
<name>A0A315YL27_RUMFL</name>
<dbReference type="Pfam" id="PF00933">
    <property type="entry name" value="Glyco_hydro_3"/>
    <property type="match status" value="1"/>
</dbReference>
<proteinExistence type="inferred from homology"/>
<dbReference type="InterPro" id="IPR050288">
    <property type="entry name" value="Cellulose_deg_GH3"/>
</dbReference>
<dbReference type="Pfam" id="PF14310">
    <property type="entry name" value="Fn3-like"/>
    <property type="match status" value="1"/>
</dbReference>
<dbReference type="PROSITE" id="PS00775">
    <property type="entry name" value="GLYCOSYL_HYDROL_F3"/>
    <property type="match status" value="1"/>
</dbReference>
<dbReference type="GO" id="GO:0004553">
    <property type="term" value="F:hydrolase activity, hydrolyzing O-glycosyl compounds"/>
    <property type="evidence" value="ECO:0007669"/>
    <property type="project" value="InterPro"/>
</dbReference>
<dbReference type="EMBL" id="QGDI01000007">
    <property type="protein sequence ID" value="PWJ12248.1"/>
    <property type="molecule type" value="Genomic_DNA"/>
</dbReference>
<keyword evidence="4" id="KW-0326">Glycosidase</keyword>
<accession>A0A315YL27</accession>
<dbReference type="SUPFAM" id="SSF52279">
    <property type="entry name" value="Beta-D-glucan exohydrolase, C-terminal domain"/>
    <property type="match status" value="1"/>
</dbReference>
<dbReference type="InterPro" id="IPR036881">
    <property type="entry name" value="Glyco_hydro_3_C_sf"/>
</dbReference>
<dbReference type="InterPro" id="IPR019800">
    <property type="entry name" value="Glyco_hydro_3_AS"/>
</dbReference>
<dbReference type="InterPro" id="IPR002772">
    <property type="entry name" value="Glyco_hydro_3_C"/>
</dbReference>
<dbReference type="RefSeq" id="WP_109726707.1">
    <property type="nucleotide sequence ID" value="NZ_QGDI01000007.1"/>
</dbReference>
<dbReference type="InterPro" id="IPR013783">
    <property type="entry name" value="Ig-like_fold"/>
</dbReference>
<dbReference type="GO" id="GO:0005975">
    <property type="term" value="P:carbohydrate metabolic process"/>
    <property type="evidence" value="ECO:0007669"/>
    <property type="project" value="InterPro"/>
</dbReference>
<dbReference type="OrthoDB" id="98455at2"/>
<dbReference type="Gene3D" id="3.20.20.300">
    <property type="entry name" value="Glycoside hydrolase, family 3, N-terminal domain"/>
    <property type="match status" value="1"/>
</dbReference>
<dbReference type="PANTHER" id="PTHR42715">
    <property type="entry name" value="BETA-GLUCOSIDASE"/>
    <property type="match status" value="1"/>
</dbReference>
<evidence type="ECO:0000313" key="7">
    <source>
        <dbReference type="Proteomes" id="UP000245720"/>
    </source>
</evidence>
<feature type="domain" description="Fibronectin type III-like" evidence="5">
    <location>
        <begin position="607"/>
        <end position="677"/>
    </location>
</feature>
<organism evidence="6 7">
    <name type="scientific">Ruminococcus flavefaciens</name>
    <dbReference type="NCBI Taxonomy" id="1265"/>
    <lineage>
        <taxon>Bacteria</taxon>
        <taxon>Bacillati</taxon>
        <taxon>Bacillota</taxon>
        <taxon>Clostridia</taxon>
        <taxon>Eubacteriales</taxon>
        <taxon>Oscillospiraceae</taxon>
        <taxon>Ruminococcus</taxon>
    </lineage>
</organism>
<keyword evidence="2 4" id="KW-0378">Hydrolase</keyword>
<dbReference type="PANTHER" id="PTHR42715:SF10">
    <property type="entry name" value="BETA-GLUCOSIDASE"/>
    <property type="match status" value="1"/>
</dbReference>
<dbReference type="SUPFAM" id="SSF51445">
    <property type="entry name" value="(Trans)glycosidases"/>
    <property type="match status" value="1"/>
</dbReference>
<dbReference type="InterPro" id="IPR001764">
    <property type="entry name" value="Glyco_hydro_3_N"/>
</dbReference>
<comment type="caution">
    <text evidence="6">The sequence shown here is derived from an EMBL/GenBank/DDBJ whole genome shotgun (WGS) entry which is preliminary data.</text>
</comment>
<comment type="similarity">
    <text evidence="1 4">Belongs to the glycosyl hydrolase 3 family.</text>
</comment>
<gene>
    <name evidence="6" type="ORF">IE37_01938</name>
</gene>
<dbReference type="Pfam" id="PF01915">
    <property type="entry name" value="Glyco_hydro_3_C"/>
    <property type="match status" value="1"/>
</dbReference>
<dbReference type="InterPro" id="IPR026891">
    <property type="entry name" value="Fn3-like"/>
</dbReference>
<dbReference type="Gene3D" id="3.40.50.1700">
    <property type="entry name" value="Glycoside hydrolase family 3 C-terminal domain"/>
    <property type="match status" value="1"/>
</dbReference>
<sequence length="775" mass="86130">MELTTDEQITMINGRSFFGMGELPHKEVPRIQMLDGGTGLNFEQLFGDIMEKADRPERGTAVFRKVLENFYRPDLLDTREEVELYNWLCEQLRSIIPEKTAPGCYPPGMLLGASWDPETVYQVGQTLGHDARAYGIHVLLGTPNINLHRDLRAGRLFEGYSEDPYLITKLAPELVKGVQSQGVAANVKHFAANNQETNRQGINEIIPERALYELYLPGFEACVKAGCATVMAAYNQINGVPCTENKWLLTELLREDWGFKGLVMSDWGAVYHPAEAVNAGCDVNMPGPVSPEALRKALADGTLEPDKLAGSAERAANLARKYVLPPTGHIDTEMTDRAAYKAAAEGIVMLKNSPCSADSEQKCCPLPAPSRIALMGTMGGELLTCGEGSACVRTDRNTDLCSELHRHFEDVRQGLYDGSDTIIYVLNVAGQEGNDRKTLSVDNDEAERISEICGYAKQKGMRSVLILNTSGPVTGEVFDLYDAVFWVSLPGMQGAAAIADILCGNVNPSGRLPLSFPYSEDNMPTYLNFPGDGMTVNYGEGIFVGYRYYATRFHRNPKVDYARYYLGYGLSYSTFEVRGLRVESGDIENGLELTADVKNTGEIAGKTVVQIYVHDPESTLTKPVCELCAFKKVYAEPHQTVTVHLHIDRRSFESWDPDLHEWTLEDGEYLLNATVESPDSIDWDNSYGIILRYDGESPYSWGEHTSIKEIYENPDLKSALFSFYQSHGLSWESILSTYQYTAMDSIGKVLNNSGCSAEVYAEFISTLRQMRYLKP</sequence>
<dbReference type="PRINTS" id="PR00133">
    <property type="entry name" value="GLHYDRLASE3"/>
</dbReference>
<evidence type="ECO:0000256" key="4">
    <source>
        <dbReference type="RuleBase" id="RU361161"/>
    </source>
</evidence>
<evidence type="ECO:0000256" key="1">
    <source>
        <dbReference type="ARBA" id="ARBA00005336"/>
    </source>
</evidence>
<evidence type="ECO:0000313" key="6">
    <source>
        <dbReference type="EMBL" id="PWJ12248.1"/>
    </source>
</evidence>
<evidence type="ECO:0000259" key="5">
    <source>
        <dbReference type="SMART" id="SM01217"/>
    </source>
</evidence>